<accession>A0ABW7C749</accession>
<dbReference type="InterPro" id="IPR028055">
    <property type="entry name" value="YidC/Oxa/ALB_C"/>
</dbReference>
<organism evidence="13 14">
    <name type="scientific">Limnothrix redekei LRLZ20PSL1</name>
    <dbReference type="NCBI Taxonomy" id="3112953"/>
    <lineage>
        <taxon>Bacteria</taxon>
        <taxon>Bacillati</taxon>
        <taxon>Cyanobacteriota</taxon>
        <taxon>Cyanophyceae</taxon>
        <taxon>Pseudanabaenales</taxon>
        <taxon>Pseudanabaenaceae</taxon>
        <taxon>Limnothrix</taxon>
    </lineage>
</organism>
<evidence type="ECO:0000256" key="10">
    <source>
        <dbReference type="SAM" id="MobiDB-lite"/>
    </source>
</evidence>
<dbReference type="NCBIfam" id="TIGR03592">
    <property type="entry name" value="yidC_oxa1_cterm"/>
    <property type="match status" value="1"/>
</dbReference>
<keyword evidence="5" id="KW-0653">Protein transport</keyword>
<evidence type="ECO:0000256" key="7">
    <source>
        <dbReference type="ARBA" id="ARBA00023136"/>
    </source>
</evidence>
<evidence type="ECO:0000256" key="1">
    <source>
        <dbReference type="ARBA" id="ARBA00004429"/>
    </source>
</evidence>
<feature type="transmembrane region" description="Helical" evidence="11">
    <location>
        <begin position="20"/>
        <end position="45"/>
    </location>
</feature>
<protein>
    <submittedName>
        <fullName evidence="13">Membrane protein insertase YidC</fullName>
    </submittedName>
</protein>
<dbReference type="InterPro" id="IPR001708">
    <property type="entry name" value="YidC/ALB3/OXA1/COX18"/>
</dbReference>
<comment type="subcellular location">
    <subcellularLocation>
        <location evidence="1">Cell inner membrane</location>
        <topology evidence="1">Multi-pass membrane protein</topology>
    </subcellularLocation>
    <subcellularLocation>
        <location evidence="9">Membrane</location>
        <topology evidence="9">Multi-pass membrane protein</topology>
    </subcellularLocation>
</comment>
<evidence type="ECO:0000256" key="8">
    <source>
        <dbReference type="ARBA" id="ARBA00023186"/>
    </source>
</evidence>
<comment type="similarity">
    <text evidence="9">Belongs to the OXA1/ALB3/YidC family.</text>
</comment>
<dbReference type="CDD" id="cd20070">
    <property type="entry name" value="5TM_YidC_Alb3"/>
    <property type="match status" value="1"/>
</dbReference>
<name>A0ABW7C749_9CYAN</name>
<keyword evidence="8" id="KW-0143">Chaperone</keyword>
<keyword evidence="7 11" id="KW-0472">Membrane</keyword>
<dbReference type="InterPro" id="IPR047196">
    <property type="entry name" value="YidC_ALB_C"/>
</dbReference>
<keyword evidence="14" id="KW-1185">Reference proteome</keyword>
<feature type="compositionally biased region" description="Polar residues" evidence="10">
    <location>
        <begin position="380"/>
        <end position="408"/>
    </location>
</feature>
<evidence type="ECO:0000256" key="3">
    <source>
        <dbReference type="ARBA" id="ARBA00022475"/>
    </source>
</evidence>
<keyword evidence="3" id="KW-1003">Cell membrane</keyword>
<evidence type="ECO:0000256" key="2">
    <source>
        <dbReference type="ARBA" id="ARBA00022448"/>
    </source>
</evidence>
<evidence type="ECO:0000256" key="11">
    <source>
        <dbReference type="SAM" id="Phobius"/>
    </source>
</evidence>
<reference evidence="14" key="1">
    <citation type="journal article" date="2024" name="Algal Res.">
        <title>Biochemical, toxicological and genomic investigation of a high-biomass producing Limnothrix strain isolated from Italian shallow drinking water reservoir.</title>
        <authorList>
            <person name="Simonazzi M."/>
            <person name="Shishido T.K."/>
            <person name="Delbaje E."/>
            <person name="Wahlsten M."/>
            <person name="Fewer D.P."/>
            <person name="Sivonen K."/>
            <person name="Pezzolesi L."/>
            <person name="Pistocchi R."/>
        </authorList>
    </citation>
    <scope>NUCLEOTIDE SEQUENCE [LARGE SCALE GENOMIC DNA]</scope>
    <source>
        <strain evidence="14">LRLZ20PSL1</strain>
    </source>
</reference>
<evidence type="ECO:0000313" key="13">
    <source>
        <dbReference type="EMBL" id="MFG3816952.1"/>
    </source>
</evidence>
<feature type="region of interest" description="Disordered" evidence="10">
    <location>
        <begin position="373"/>
        <end position="408"/>
    </location>
</feature>
<comment type="caution">
    <text evidence="13">The sequence shown here is derived from an EMBL/GenBank/DDBJ whole genome shotgun (WGS) entry which is preliminary data.</text>
</comment>
<evidence type="ECO:0000256" key="4">
    <source>
        <dbReference type="ARBA" id="ARBA00022692"/>
    </source>
</evidence>
<evidence type="ECO:0000256" key="6">
    <source>
        <dbReference type="ARBA" id="ARBA00022989"/>
    </source>
</evidence>
<evidence type="ECO:0000256" key="5">
    <source>
        <dbReference type="ARBA" id="ARBA00022927"/>
    </source>
</evidence>
<dbReference type="EMBL" id="JAZAQF010000028">
    <property type="protein sequence ID" value="MFG3816952.1"/>
    <property type="molecule type" value="Genomic_DNA"/>
</dbReference>
<dbReference type="RefSeq" id="WP_393010979.1">
    <property type="nucleotide sequence ID" value="NZ_JAZAQF010000028.1"/>
</dbReference>
<dbReference type="Proteomes" id="UP001604335">
    <property type="component" value="Unassembled WGS sequence"/>
</dbReference>
<keyword evidence="6 11" id="KW-1133">Transmembrane helix</keyword>
<evidence type="ECO:0000256" key="9">
    <source>
        <dbReference type="RuleBase" id="RU003945"/>
    </source>
</evidence>
<evidence type="ECO:0000313" key="14">
    <source>
        <dbReference type="Proteomes" id="UP001604335"/>
    </source>
</evidence>
<gene>
    <name evidence="13" type="primary">yidC</name>
    <name evidence="13" type="ORF">VPK24_04835</name>
</gene>
<sequence>MDFGVGFLSNNVMLPILDFFYGIVPSYGLAIIALTLVVRFALYPISAGSIRSMRRMKITQPIMQKKIKDIQERYKNDPAKQQEELSAVYKEFGNPLAGCFPILVQMPVLIALFTTLRGSPFADVPYSVNLQILPQEQIERVQPEAFATPPKNIYISDSTHYPVVGLLPGGTRLAVGDTTKLEFQTPEGKTLNTLATEAGGDIDLSPKWQVMKGAERVQLGPNGEITALQPGDVTLQGTIPGLAASKGFLFISALGHVGAVDDEGIHWDIVAMVLLFGLSLYVSQSISSQGATDNPQQAAANKLTPIIFSGMFLFFPLPAGVLMYMVVANLFQTAQAFILSREPLPENIQKMAEAQGIVDVKAVAVDGATGRLPFEPKSAKASSPAKNQPSKGPGNKPSTNNNKQKGKS</sequence>
<feature type="domain" description="Membrane insertase YidC/Oxa/ALB C-terminal" evidence="12">
    <location>
        <begin position="27"/>
        <end position="340"/>
    </location>
</feature>
<dbReference type="Pfam" id="PF02096">
    <property type="entry name" value="60KD_IMP"/>
    <property type="match status" value="1"/>
</dbReference>
<proteinExistence type="inferred from homology"/>
<dbReference type="NCBIfam" id="NF002734">
    <property type="entry name" value="PRK02654.1"/>
    <property type="match status" value="1"/>
</dbReference>
<dbReference type="PANTHER" id="PTHR12428:SF65">
    <property type="entry name" value="CYTOCHROME C OXIDASE ASSEMBLY PROTEIN COX18, MITOCHONDRIAL"/>
    <property type="match status" value="1"/>
</dbReference>
<keyword evidence="4 9" id="KW-0812">Transmembrane</keyword>
<feature type="transmembrane region" description="Helical" evidence="11">
    <location>
        <begin position="306"/>
        <end position="331"/>
    </location>
</feature>
<evidence type="ECO:0000259" key="12">
    <source>
        <dbReference type="Pfam" id="PF02096"/>
    </source>
</evidence>
<dbReference type="PANTHER" id="PTHR12428">
    <property type="entry name" value="OXA1"/>
    <property type="match status" value="1"/>
</dbReference>
<keyword evidence="2" id="KW-0813">Transport</keyword>